<protein>
    <submittedName>
        <fullName evidence="1">Macaca fascicularis brain cDNA clone: QflA-21558, similar to human zinc finger protein 294 (ZNF294), mRNA, RefSeq: NM_015565.1</fullName>
    </submittedName>
</protein>
<reference evidence="1" key="1">
    <citation type="journal article" date="2007" name="PLoS Biol.">
        <title>Rate of evolution in brain-expressed genes in humans and other primates.</title>
        <authorList>
            <person name="Wang H.-Y."/>
            <person name="Chien H.-C."/>
            <person name="Osada N."/>
            <person name="Hashimoto K."/>
            <person name="Sugano S."/>
            <person name="Gojobori T."/>
            <person name="Chou C.-K."/>
            <person name="Tsai S.-F."/>
            <person name="Wu C.-I."/>
            <person name="Shen C.-K.J."/>
        </authorList>
    </citation>
    <scope>NUCLEOTIDE SEQUENCE</scope>
</reference>
<evidence type="ECO:0000313" key="1">
    <source>
        <dbReference type="EMBL" id="BAE90282.1"/>
    </source>
</evidence>
<accession>I7GMC5</accession>
<name>I7GMC5_MACFA</name>
<dbReference type="AlphaFoldDB" id="I7GMC5"/>
<sequence>MQCPAQFCFLHFSVKYLLFSSLETLRVSK</sequence>
<organism evidence="1">
    <name type="scientific">Macaca fascicularis</name>
    <name type="common">Crab-eating macaque</name>
    <name type="synonym">Cynomolgus monkey</name>
    <dbReference type="NCBI Taxonomy" id="9541"/>
    <lineage>
        <taxon>Eukaryota</taxon>
        <taxon>Metazoa</taxon>
        <taxon>Chordata</taxon>
        <taxon>Craniata</taxon>
        <taxon>Vertebrata</taxon>
        <taxon>Euteleostomi</taxon>
        <taxon>Mammalia</taxon>
        <taxon>Eutheria</taxon>
        <taxon>Euarchontoglires</taxon>
        <taxon>Primates</taxon>
        <taxon>Haplorrhini</taxon>
        <taxon>Catarrhini</taxon>
        <taxon>Cercopithecidae</taxon>
        <taxon>Cercopithecinae</taxon>
        <taxon>Macaca</taxon>
    </lineage>
</organism>
<dbReference type="EMBL" id="AB173220">
    <property type="protein sequence ID" value="BAE90282.1"/>
    <property type="molecule type" value="mRNA"/>
</dbReference>
<proteinExistence type="evidence at transcript level"/>